<dbReference type="AlphaFoldDB" id="A0A915KBX1"/>
<evidence type="ECO:0000313" key="1">
    <source>
        <dbReference type="Proteomes" id="UP000887565"/>
    </source>
</evidence>
<organism evidence="1 2">
    <name type="scientific">Romanomermis culicivorax</name>
    <name type="common">Nematode worm</name>
    <dbReference type="NCBI Taxonomy" id="13658"/>
    <lineage>
        <taxon>Eukaryota</taxon>
        <taxon>Metazoa</taxon>
        <taxon>Ecdysozoa</taxon>
        <taxon>Nematoda</taxon>
        <taxon>Enoplea</taxon>
        <taxon>Dorylaimia</taxon>
        <taxon>Mermithida</taxon>
        <taxon>Mermithoidea</taxon>
        <taxon>Mermithidae</taxon>
        <taxon>Romanomermis</taxon>
    </lineage>
</organism>
<evidence type="ECO:0000313" key="2">
    <source>
        <dbReference type="WBParaSite" id="nRc.2.0.1.t36207-RA"/>
    </source>
</evidence>
<keyword evidence="1" id="KW-1185">Reference proteome</keyword>
<proteinExistence type="predicted"/>
<accession>A0A915KBX1</accession>
<protein>
    <submittedName>
        <fullName evidence="2">Uncharacterized protein</fullName>
    </submittedName>
</protein>
<dbReference type="Proteomes" id="UP000887565">
    <property type="component" value="Unplaced"/>
</dbReference>
<dbReference type="WBParaSite" id="nRc.2.0.1.t36207-RA">
    <property type="protein sequence ID" value="nRc.2.0.1.t36207-RA"/>
    <property type="gene ID" value="nRc.2.0.1.g36207"/>
</dbReference>
<sequence>MLKMTGDISVVALYQLEETVTALAVVAALVAPLARFPAQGPQLGILMDSAMEVLGQLESMSLIDSSSIMDAMPAIRSTDLAKKYPHLPWALLNQPFKVEVLTAPDVMLTAPMGLLVLGLEVTSRALEFISNGTIEATPIHKLLLKGEPLLPAVDTVHRAVKQA</sequence>
<reference evidence="2" key="1">
    <citation type="submission" date="2022-11" db="UniProtKB">
        <authorList>
            <consortium name="WormBaseParasite"/>
        </authorList>
    </citation>
    <scope>IDENTIFICATION</scope>
</reference>
<name>A0A915KBX1_ROMCU</name>